<feature type="non-terminal residue" evidence="2">
    <location>
        <position position="1"/>
    </location>
</feature>
<keyword evidence="3" id="KW-1185">Reference proteome</keyword>
<protein>
    <submittedName>
        <fullName evidence="2">Uncharacterized protein</fullName>
    </submittedName>
</protein>
<evidence type="ECO:0000313" key="2">
    <source>
        <dbReference type="EMBL" id="KAK2107577.1"/>
    </source>
</evidence>
<sequence>LGTRWSLGWRLPPTPDPGAGGLRRARSPRPFPQDLNPQADKREAAAAPFLG</sequence>
<reference evidence="2 3" key="1">
    <citation type="submission" date="2023-05" db="EMBL/GenBank/DDBJ databases">
        <title>B98-5 Cell Line De Novo Hybrid Assembly: An Optical Mapping Approach.</title>
        <authorList>
            <person name="Kananen K."/>
            <person name="Auerbach J.A."/>
            <person name="Kautto E."/>
            <person name="Blachly J.S."/>
        </authorList>
    </citation>
    <scope>NUCLEOTIDE SEQUENCE [LARGE SCALE GENOMIC DNA]</scope>
    <source>
        <strain evidence="2">B95-8</strain>
        <tissue evidence="2">Cell line</tissue>
    </source>
</reference>
<comment type="caution">
    <text evidence="2">The sequence shown here is derived from an EMBL/GenBank/DDBJ whole genome shotgun (WGS) entry which is preliminary data.</text>
</comment>
<evidence type="ECO:0000313" key="3">
    <source>
        <dbReference type="Proteomes" id="UP001266305"/>
    </source>
</evidence>
<organism evidence="2 3">
    <name type="scientific">Saguinus oedipus</name>
    <name type="common">Cotton-top tamarin</name>
    <name type="synonym">Oedipomidas oedipus</name>
    <dbReference type="NCBI Taxonomy" id="9490"/>
    <lineage>
        <taxon>Eukaryota</taxon>
        <taxon>Metazoa</taxon>
        <taxon>Chordata</taxon>
        <taxon>Craniata</taxon>
        <taxon>Vertebrata</taxon>
        <taxon>Euteleostomi</taxon>
        <taxon>Mammalia</taxon>
        <taxon>Eutheria</taxon>
        <taxon>Euarchontoglires</taxon>
        <taxon>Primates</taxon>
        <taxon>Haplorrhini</taxon>
        <taxon>Platyrrhini</taxon>
        <taxon>Cebidae</taxon>
        <taxon>Callitrichinae</taxon>
        <taxon>Saguinus</taxon>
    </lineage>
</organism>
<proteinExistence type="predicted"/>
<name>A0ABQ9VEC3_SAGOE</name>
<dbReference type="Proteomes" id="UP001266305">
    <property type="component" value="Unassembled WGS sequence"/>
</dbReference>
<accession>A0ABQ9VEC3</accession>
<gene>
    <name evidence="2" type="ORF">P7K49_012742</name>
</gene>
<feature type="non-terminal residue" evidence="2">
    <location>
        <position position="51"/>
    </location>
</feature>
<dbReference type="EMBL" id="JASSZA010000006">
    <property type="protein sequence ID" value="KAK2107577.1"/>
    <property type="molecule type" value="Genomic_DNA"/>
</dbReference>
<feature type="region of interest" description="Disordered" evidence="1">
    <location>
        <begin position="1"/>
        <end position="51"/>
    </location>
</feature>
<evidence type="ECO:0000256" key="1">
    <source>
        <dbReference type="SAM" id="MobiDB-lite"/>
    </source>
</evidence>